<dbReference type="InterPro" id="IPR028094">
    <property type="entry name" value="RTC4_C"/>
</dbReference>
<dbReference type="GO" id="GO:0005634">
    <property type="term" value="C:nucleus"/>
    <property type="evidence" value="ECO:0007669"/>
    <property type="project" value="UniProtKB-SubCell"/>
</dbReference>
<organism evidence="10 11">
    <name type="scientific">Penicillium decumbens</name>
    <dbReference type="NCBI Taxonomy" id="69771"/>
    <lineage>
        <taxon>Eukaryota</taxon>
        <taxon>Fungi</taxon>
        <taxon>Dikarya</taxon>
        <taxon>Ascomycota</taxon>
        <taxon>Pezizomycotina</taxon>
        <taxon>Eurotiomycetes</taxon>
        <taxon>Eurotiomycetidae</taxon>
        <taxon>Eurotiales</taxon>
        <taxon>Aspergillaceae</taxon>
        <taxon>Penicillium</taxon>
    </lineage>
</organism>
<dbReference type="AlphaFoldDB" id="A0A1V6PDR9"/>
<feature type="compositionally biased region" description="Basic and acidic residues" evidence="8">
    <location>
        <begin position="112"/>
        <end position="122"/>
    </location>
</feature>
<evidence type="ECO:0000259" key="9">
    <source>
        <dbReference type="SMART" id="SM01312"/>
    </source>
</evidence>
<feature type="compositionally biased region" description="Basic and acidic residues" evidence="8">
    <location>
        <begin position="230"/>
        <end position="246"/>
    </location>
</feature>
<comment type="subcellular location">
    <subcellularLocation>
        <location evidence="3">Cytoplasm</location>
    </subcellularLocation>
    <subcellularLocation>
        <location evidence="2">Nucleus</location>
    </subcellularLocation>
</comment>
<keyword evidence="6" id="KW-0963">Cytoplasm</keyword>
<evidence type="ECO:0000256" key="2">
    <source>
        <dbReference type="ARBA" id="ARBA00004123"/>
    </source>
</evidence>
<feature type="compositionally biased region" description="Basic and acidic residues" evidence="8">
    <location>
        <begin position="142"/>
        <end position="167"/>
    </location>
</feature>
<feature type="compositionally biased region" description="Polar residues" evidence="8">
    <location>
        <begin position="200"/>
        <end position="217"/>
    </location>
</feature>
<dbReference type="SMART" id="SM01312">
    <property type="entry name" value="RTC4"/>
    <property type="match status" value="1"/>
</dbReference>
<feature type="compositionally biased region" description="Acidic residues" evidence="8">
    <location>
        <begin position="53"/>
        <end position="64"/>
    </location>
</feature>
<dbReference type="Proteomes" id="UP000191522">
    <property type="component" value="Unassembled WGS sequence"/>
</dbReference>
<comment type="function">
    <text evidence="1">May be involved in a process influencing telomere capping.</text>
</comment>
<feature type="compositionally biased region" description="Polar residues" evidence="8">
    <location>
        <begin position="274"/>
        <end position="291"/>
    </location>
</feature>
<protein>
    <recommendedName>
        <fullName evidence="5">Restriction of telomere capping protein 4</fullName>
    </recommendedName>
</protein>
<dbReference type="EMBL" id="MDYL01000008">
    <property type="protein sequence ID" value="OQD75220.1"/>
    <property type="molecule type" value="Genomic_DNA"/>
</dbReference>
<dbReference type="GO" id="GO:0005737">
    <property type="term" value="C:cytoplasm"/>
    <property type="evidence" value="ECO:0007669"/>
    <property type="project" value="UniProtKB-SubCell"/>
</dbReference>
<accession>A0A1V6PDR9</accession>
<comment type="similarity">
    <text evidence="4">Belongs to the RTC4 family.</text>
</comment>
<reference evidence="11" key="1">
    <citation type="journal article" date="2017" name="Nat. Microbiol.">
        <title>Global analysis of biosynthetic gene clusters reveals vast potential of secondary metabolite production in Penicillium species.</title>
        <authorList>
            <person name="Nielsen J.C."/>
            <person name="Grijseels S."/>
            <person name="Prigent S."/>
            <person name="Ji B."/>
            <person name="Dainat J."/>
            <person name="Nielsen K.F."/>
            <person name="Frisvad J.C."/>
            <person name="Workman M."/>
            <person name="Nielsen J."/>
        </authorList>
    </citation>
    <scope>NUCLEOTIDE SEQUENCE [LARGE SCALE GENOMIC DNA]</scope>
    <source>
        <strain evidence="11">IBT 11843</strain>
    </source>
</reference>
<evidence type="ECO:0000256" key="5">
    <source>
        <dbReference type="ARBA" id="ARBA00015162"/>
    </source>
</evidence>
<evidence type="ECO:0000256" key="6">
    <source>
        <dbReference type="ARBA" id="ARBA00022490"/>
    </source>
</evidence>
<dbReference type="OMA" id="ETISCGY"/>
<evidence type="ECO:0000256" key="7">
    <source>
        <dbReference type="ARBA" id="ARBA00023242"/>
    </source>
</evidence>
<gene>
    <name evidence="10" type="ORF">PENDEC_c008G02836</name>
</gene>
<evidence type="ECO:0000256" key="1">
    <source>
        <dbReference type="ARBA" id="ARBA00002738"/>
    </source>
</evidence>
<dbReference type="STRING" id="69771.A0A1V6PDR9"/>
<evidence type="ECO:0000256" key="3">
    <source>
        <dbReference type="ARBA" id="ARBA00004496"/>
    </source>
</evidence>
<proteinExistence type="inferred from homology"/>
<evidence type="ECO:0000256" key="4">
    <source>
        <dbReference type="ARBA" id="ARBA00009461"/>
    </source>
</evidence>
<keyword evidence="11" id="KW-1185">Reference proteome</keyword>
<evidence type="ECO:0000313" key="11">
    <source>
        <dbReference type="Proteomes" id="UP000191522"/>
    </source>
</evidence>
<dbReference type="InterPro" id="IPR039024">
    <property type="entry name" value="RTC4"/>
</dbReference>
<comment type="caution">
    <text evidence="10">The sequence shown here is derived from an EMBL/GenBank/DDBJ whole genome shotgun (WGS) entry which is preliminary data.</text>
</comment>
<keyword evidence="7" id="KW-0539">Nucleus</keyword>
<feature type="domain" description="Restriction of telomere capping protein 4 C-terminal" evidence="9">
    <location>
        <begin position="390"/>
        <end position="512"/>
    </location>
</feature>
<feature type="region of interest" description="Disordered" evidence="8">
    <location>
        <begin position="1"/>
        <end position="321"/>
    </location>
</feature>
<sequence>MRARTKPDSSYASNRLTRRGLDGRGHLLSTFNKSPNENDALPTTESNPKLEPAIDDEPQSDSDDTLSTLSSDAIDELEVKSESGSKGEGSAHATDVELPSIEKDFDFDDEDFMSRSKSKLDDPGTDDEPLSSSEDESDDDAGEKTQKTQKTLQEKIDAEKIVEERSKGSTRKYNGDDESGEKDFDAFAAHTRRAKRQKGQGYSRTKSGSTYPSSSARSAVATPHKRSRQYKSDSKKGNEDTQEKEAFPAFKIPMQIDISSPPKPGTGDIKESNEYTFPQASNSNSSMGTLFSNDPLSMSLDDSDSPLSSVPSSPEPRKSLCPMCKEEVDPELLMRFEAQPKQRIREQQQFCASHKQNAAEKEWQAQGYPEINWDTFDERIQKHFPNLEKLLVPDCTSYYRNILDTTLKSGQAKNFRLTLAGEGIETISCGYYGTKGAGKLLQAIIDRFSLRLRRLASSDHIVKTAGVAGYAQSVLVPELAVRLVKEDMSVSDDAARQILRQSMQLGQKLNPAVDDVVPVPTEGEEDF</sequence>
<name>A0A1V6PDR9_PENDC</name>
<dbReference type="Pfam" id="PF14474">
    <property type="entry name" value="RTC4"/>
    <property type="match status" value="1"/>
</dbReference>
<dbReference type="PANTHER" id="PTHR41391">
    <property type="entry name" value="RESTRICTION OF TELOMERE CAPPING PROTEIN 4"/>
    <property type="match status" value="1"/>
</dbReference>
<feature type="compositionally biased region" description="Low complexity" evidence="8">
    <location>
        <begin position="292"/>
        <end position="312"/>
    </location>
</feature>
<evidence type="ECO:0000313" key="10">
    <source>
        <dbReference type="EMBL" id="OQD75220.1"/>
    </source>
</evidence>
<dbReference type="OrthoDB" id="128308at2759"/>
<feature type="compositionally biased region" description="Acidic residues" evidence="8">
    <location>
        <begin position="123"/>
        <end position="141"/>
    </location>
</feature>
<evidence type="ECO:0000256" key="8">
    <source>
        <dbReference type="SAM" id="MobiDB-lite"/>
    </source>
</evidence>
<feature type="compositionally biased region" description="Polar residues" evidence="8">
    <location>
        <begin position="29"/>
        <end position="47"/>
    </location>
</feature>
<dbReference type="PANTHER" id="PTHR41391:SF1">
    <property type="entry name" value="RESTRICTION OF TELOMERE CAPPING PROTEIN 4"/>
    <property type="match status" value="1"/>
</dbReference>